<organism evidence="1">
    <name type="scientific">uncultured Caudovirales phage</name>
    <dbReference type="NCBI Taxonomy" id="2100421"/>
    <lineage>
        <taxon>Viruses</taxon>
        <taxon>Duplodnaviria</taxon>
        <taxon>Heunggongvirae</taxon>
        <taxon>Uroviricota</taxon>
        <taxon>Caudoviricetes</taxon>
        <taxon>Peduoviridae</taxon>
        <taxon>Maltschvirus</taxon>
        <taxon>Maltschvirus maltsch</taxon>
    </lineage>
</organism>
<dbReference type="EMBL" id="LR796262">
    <property type="protein sequence ID" value="CAB4132368.1"/>
    <property type="molecule type" value="Genomic_DNA"/>
</dbReference>
<reference evidence="1" key="1">
    <citation type="submission" date="2020-04" db="EMBL/GenBank/DDBJ databases">
        <authorList>
            <person name="Chiriac C."/>
            <person name="Salcher M."/>
            <person name="Ghai R."/>
            <person name="Kavagutti S V."/>
        </authorList>
    </citation>
    <scope>NUCLEOTIDE SEQUENCE</scope>
</reference>
<gene>
    <name evidence="1" type="ORF">UFOVP261_11</name>
</gene>
<name>A0A6J5LCM7_9CAUD</name>
<accession>A0A6J5LCM7</accession>
<evidence type="ECO:0000313" key="1">
    <source>
        <dbReference type="EMBL" id="CAB4132368.1"/>
    </source>
</evidence>
<protein>
    <submittedName>
        <fullName evidence="1">Uncharacterized protein</fullName>
    </submittedName>
</protein>
<proteinExistence type="predicted"/>
<sequence>MTSHSLDQLGNFHTLLKSNGVWILFEKTPTLLDIAQARNLLGELTDQIIKDQLNVSIPIE</sequence>